<dbReference type="Proteomes" id="UP000027265">
    <property type="component" value="Unassembled WGS sequence"/>
</dbReference>
<keyword evidence="2" id="KW-1185">Reference proteome</keyword>
<dbReference type="EMBL" id="KL197752">
    <property type="protein sequence ID" value="KDQ51070.1"/>
    <property type="molecule type" value="Genomic_DNA"/>
</dbReference>
<gene>
    <name evidence="1" type="ORF">JAAARDRAFT_199457</name>
</gene>
<organism evidence="1 2">
    <name type="scientific">Jaapia argillacea MUCL 33604</name>
    <dbReference type="NCBI Taxonomy" id="933084"/>
    <lineage>
        <taxon>Eukaryota</taxon>
        <taxon>Fungi</taxon>
        <taxon>Dikarya</taxon>
        <taxon>Basidiomycota</taxon>
        <taxon>Agaricomycotina</taxon>
        <taxon>Agaricomycetes</taxon>
        <taxon>Agaricomycetidae</taxon>
        <taxon>Jaapiales</taxon>
        <taxon>Jaapiaceae</taxon>
        <taxon>Jaapia</taxon>
    </lineage>
</organism>
<dbReference type="HOGENOM" id="CLU_149503_0_0_1"/>
<reference evidence="2" key="1">
    <citation type="journal article" date="2014" name="Proc. Natl. Acad. Sci. U.S.A.">
        <title>Extensive sampling of basidiomycete genomes demonstrates inadequacy of the white-rot/brown-rot paradigm for wood decay fungi.</title>
        <authorList>
            <person name="Riley R."/>
            <person name="Salamov A.A."/>
            <person name="Brown D.W."/>
            <person name="Nagy L.G."/>
            <person name="Floudas D."/>
            <person name="Held B.W."/>
            <person name="Levasseur A."/>
            <person name="Lombard V."/>
            <person name="Morin E."/>
            <person name="Otillar R."/>
            <person name="Lindquist E.A."/>
            <person name="Sun H."/>
            <person name="LaButti K.M."/>
            <person name="Schmutz J."/>
            <person name="Jabbour D."/>
            <person name="Luo H."/>
            <person name="Baker S.E."/>
            <person name="Pisabarro A.G."/>
            <person name="Walton J.D."/>
            <person name="Blanchette R.A."/>
            <person name="Henrissat B."/>
            <person name="Martin F."/>
            <person name="Cullen D."/>
            <person name="Hibbett D.S."/>
            <person name="Grigoriev I.V."/>
        </authorList>
    </citation>
    <scope>NUCLEOTIDE SEQUENCE [LARGE SCALE GENOMIC DNA]</scope>
    <source>
        <strain evidence="2">MUCL 33604</strain>
    </source>
</reference>
<dbReference type="InParanoid" id="A0A067PB68"/>
<evidence type="ECO:0000313" key="2">
    <source>
        <dbReference type="Proteomes" id="UP000027265"/>
    </source>
</evidence>
<protein>
    <submittedName>
        <fullName evidence="1">Uncharacterized protein</fullName>
    </submittedName>
</protein>
<name>A0A067PB68_9AGAM</name>
<dbReference type="AlphaFoldDB" id="A0A067PB68"/>
<proteinExistence type="predicted"/>
<sequence length="122" mass="13147">MATTNINAKVTGTIAIQGVDRKYLKFVVKSQDGGKVSFVGNKGKYVNMYYINDVKCEGPTGGLSVGIIYLSDGFVNFTISGYQGQDGRIAFLSSQAGDVSYNGSLAVKDYPDFTCQFSIQNL</sequence>
<dbReference type="OrthoDB" id="2649102at2759"/>
<accession>A0A067PB68</accession>
<evidence type="ECO:0000313" key="1">
    <source>
        <dbReference type="EMBL" id="KDQ51070.1"/>
    </source>
</evidence>